<evidence type="ECO:0000313" key="3">
    <source>
        <dbReference type="Proteomes" id="UP001497493"/>
    </source>
</evidence>
<gene>
    <name evidence="2" type="ORF">MECH1_V1_0170</name>
</gene>
<dbReference type="InterPro" id="IPR011990">
    <property type="entry name" value="TPR-like_helical_dom_sf"/>
</dbReference>
<feature type="signal peptide" evidence="1">
    <location>
        <begin position="1"/>
        <end position="25"/>
    </location>
</feature>
<organism evidence="2 3">
    <name type="scientific">Candidatus Methylocalor cossyra</name>
    <dbReference type="NCBI Taxonomy" id="3108543"/>
    <lineage>
        <taxon>Bacteria</taxon>
        <taxon>Pseudomonadati</taxon>
        <taxon>Pseudomonadota</taxon>
        <taxon>Gammaproteobacteria</taxon>
        <taxon>Methylococcales</taxon>
        <taxon>Methylococcaceae</taxon>
        <taxon>Candidatus Methylocalor</taxon>
    </lineage>
</organism>
<dbReference type="Proteomes" id="UP001497493">
    <property type="component" value="Chromosome"/>
</dbReference>
<evidence type="ECO:0000313" key="2">
    <source>
        <dbReference type="EMBL" id="CAL1238951.1"/>
    </source>
</evidence>
<dbReference type="SUPFAM" id="SSF48452">
    <property type="entry name" value="TPR-like"/>
    <property type="match status" value="2"/>
</dbReference>
<accession>A0ABM9NED5</accession>
<proteinExistence type="predicted"/>
<keyword evidence="3" id="KW-1185">Reference proteome</keyword>
<dbReference type="Gene3D" id="1.25.40.10">
    <property type="entry name" value="Tetratricopeptide repeat domain"/>
    <property type="match status" value="3"/>
</dbReference>
<protein>
    <submittedName>
        <fullName evidence="2">Tetratricopeptide repeat-containing protein</fullName>
    </submittedName>
</protein>
<feature type="chain" id="PRO_5047045922" evidence="1">
    <location>
        <begin position="26"/>
        <end position="563"/>
    </location>
</feature>
<dbReference type="PANTHER" id="PTHR45588:SF1">
    <property type="entry name" value="WW DOMAIN-CONTAINING PROTEIN"/>
    <property type="match status" value="1"/>
</dbReference>
<keyword evidence="1" id="KW-0732">Signal</keyword>
<sequence length="563" mass="62378">MTCTRFSRASFLLIMVALPFTHAHGHQGDPAARPTPEARLGDIQFPTSAHSEEAQAHFLRGVSALHSFSYDLALAEFRKATEREPEFMMGYWGEAMAHNHPLWGQQNTEAARKALARIQDTPRLTAKERAYWLAVKRLYGEGDKDTRDRAYAAAMESIHRQYPDDLEAACLYALALLGSVRPDDPAALRTRMRAGAIALEVVQKDPQHPGATHYLLHAFDDPDHAILALAAARRYPEIAPEAPHALHMPAHIFLQLGMWPEAAATQEKEWAQQNALPAVQRDYHSLYWLLYVYLQQGRYHEAEDLLMRMQKYLAEGPRNDQAFLGYGTFIASSMAAAFVVDTRRWERASPLIGPLRQDTAGFVKASEGNPGPYQAFARYVQALWLFTEGMAAVSGNAPDARKRLDDLQALEQRAGAAELPGTGVPLAKVLAIQRLELAAMASASAGQLNQAIQTLEAATNVEDALPSLPGPPPWIKPAHEMLGEILLQAEHPADAERQFATALFRYPHRARSLLGSARAAARQGHRDEALDAYAKFLEQWQPGDGGLSERQEAQRYLTPTGTH</sequence>
<dbReference type="PANTHER" id="PTHR45588">
    <property type="entry name" value="TPR DOMAIN-CONTAINING PROTEIN"/>
    <property type="match status" value="1"/>
</dbReference>
<reference evidence="2 3" key="1">
    <citation type="submission" date="2024-04" db="EMBL/GenBank/DDBJ databases">
        <authorList>
            <person name="Cremers G."/>
        </authorList>
    </citation>
    <scope>NUCLEOTIDE SEQUENCE [LARGE SCALE GENOMIC DNA]</scope>
    <source>
        <strain evidence="2">MeCH1-AG</strain>
    </source>
</reference>
<evidence type="ECO:0000256" key="1">
    <source>
        <dbReference type="SAM" id="SignalP"/>
    </source>
</evidence>
<name>A0ABM9NED5_9GAMM</name>
<dbReference type="EMBL" id="OZ026884">
    <property type="protein sequence ID" value="CAL1238951.1"/>
    <property type="molecule type" value="Genomic_DNA"/>
</dbReference>